<dbReference type="PANTHER" id="PTHR43832:SF1">
    <property type="entry name" value="S-ADENOSYL-L-METHIONINE-DEPENDENT METHYLTRANSFERASES SUPERFAMILY PROTEIN"/>
    <property type="match status" value="1"/>
</dbReference>
<reference evidence="2 3" key="1">
    <citation type="journal article" date="2015" name="Genome Biol. Evol.">
        <title>Phylogenomic analyses indicate that early fungi evolved digesting cell walls of algal ancestors of land plants.</title>
        <authorList>
            <person name="Chang Y."/>
            <person name="Wang S."/>
            <person name="Sekimoto S."/>
            <person name="Aerts A.L."/>
            <person name="Choi C."/>
            <person name="Clum A."/>
            <person name="LaButti K.M."/>
            <person name="Lindquist E.A."/>
            <person name="Yee Ngan C."/>
            <person name="Ohm R.A."/>
            <person name="Salamov A.A."/>
            <person name="Grigoriev I.V."/>
            <person name="Spatafora J.W."/>
            <person name="Berbee M.L."/>
        </authorList>
    </citation>
    <scope>NUCLEOTIDE SEQUENCE [LARGE SCALE GENOMIC DNA]</scope>
    <source>
        <strain evidence="2 3">NRRL 28638</strain>
    </source>
</reference>
<evidence type="ECO:0000313" key="2">
    <source>
        <dbReference type="EMBL" id="KXN70858.1"/>
    </source>
</evidence>
<protein>
    <submittedName>
        <fullName evidence="2">S-adenosyl-L-methionine-dependent methyltransferase</fullName>
    </submittedName>
</protein>
<dbReference type="AlphaFoldDB" id="A0A137P782"/>
<dbReference type="GO" id="GO:0008168">
    <property type="term" value="F:methyltransferase activity"/>
    <property type="evidence" value="ECO:0007669"/>
    <property type="project" value="UniProtKB-KW"/>
</dbReference>
<dbReference type="InterPro" id="IPR029063">
    <property type="entry name" value="SAM-dependent_MTases_sf"/>
</dbReference>
<dbReference type="OrthoDB" id="506498at2759"/>
<dbReference type="PANTHER" id="PTHR43832">
    <property type="match status" value="1"/>
</dbReference>
<dbReference type="GO" id="GO:0032259">
    <property type="term" value="P:methylation"/>
    <property type="evidence" value="ECO:0007669"/>
    <property type="project" value="UniProtKB-KW"/>
</dbReference>
<sequence>MIVKVVRDLIVYNLSDLQTKKNEFINHVNNSDIADHEKEVNDLHYEMSVDIMKLMLGPLLKHSACYFPTGKETLKEAEIEMLELYCKRAECFDGMKCLDVGCGWGSLAFYLAKKYPKSTITCFTNSKAQVFHIEKVCEDENITNVITVLGDLNNPPKDFVNKFDRIIAVELLEHLKNYKLCFNTFYKWLDYDGKLFIQSFGYRLYPSHFEFDQNQRASNWLAKYFCKGATMVSLDIYLYFQDKLKLENCWLEKGTHYANSFKHWIKQIDSNKKELQNALSEYYGDKQEGFYWFSRWRFFLLVSSIPFRLFGGNFWGVGHYLFKKPSALQPSTSSLYSID</sequence>
<organism evidence="2 3">
    <name type="scientific">Conidiobolus coronatus (strain ATCC 28846 / CBS 209.66 / NRRL 28638)</name>
    <name type="common">Delacroixia coronata</name>
    <dbReference type="NCBI Taxonomy" id="796925"/>
    <lineage>
        <taxon>Eukaryota</taxon>
        <taxon>Fungi</taxon>
        <taxon>Fungi incertae sedis</taxon>
        <taxon>Zoopagomycota</taxon>
        <taxon>Entomophthoromycotina</taxon>
        <taxon>Entomophthoromycetes</taxon>
        <taxon>Entomophthorales</taxon>
        <taxon>Ancylistaceae</taxon>
        <taxon>Conidiobolus</taxon>
    </lineage>
</organism>
<dbReference type="Gene3D" id="3.40.50.150">
    <property type="entry name" value="Vaccinia Virus protein VP39"/>
    <property type="match status" value="1"/>
</dbReference>
<dbReference type="EMBL" id="KQ964490">
    <property type="protein sequence ID" value="KXN70858.1"/>
    <property type="molecule type" value="Genomic_DNA"/>
</dbReference>
<keyword evidence="2" id="KW-0808">Transferase</keyword>
<keyword evidence="3" id="KW-1185">Reference proteome</keyword>
<name>A0A137P782_CONC2</name>
<gene>
    <name evidence="2" type="ORF">CONCODRAFT_57918</name>
</gene>
<comment type="similarity">
    <text evidence="1">Belongs to the CFA/CMAS family.</text>
</comment>
<dbReference type="STRING" id="796925.A0A137P782"/>
<keyword evidence="2" id="KW-0489">Methyltransferase</keyword>
<dbReference type="CDD" id="cd02440">
    <property type="entry name" value="AdoMet_MTases"/>
    <property type="match status" value="1"/>
</dbReference>
<dbReference type="Pfam" id="PF02353">
    <property type="entry name" value="CMAS"/>
    <property type="match status" value="1"/>
</dbReference>
<dbReference type="SUPFAM" id="SSF53335">
    <property type="entry name" value="S-adenosyl-L-methionine-dependent methyltransferases"/>
    <property type="match status" value="1"/>
</dbReference>
<evidence type="ECO:0000256" key="1">
    <source>
        <dbReference type="ARBA" id="ARBA00010815"/>
    </source>
</evidence>
<proteinExistence type="inferred from homology"/>
<accession>A0A137P782</accession>
<dbReference type="Proteomes" id="UP000070444">
    <property type="component" value="Unassembled WGS sequence"/>
</dbReference>
<evidence type="ECO:0000313" key="3">
    <source>
        <dbReference type="Proteomes" id="UP000070444"/>
    </source>
</evidence>